<name>A0AAD6X8U1_9AGAR</name>
<dbReference type="EMBL" id="JARJCM010000019">
    <property type="protein sequence ID" value="KAJ7040927.1"/>
    <property type="molecule type" value="Genomic_DNA"/>
</dbReference>
<protein>
    <submittedName>
        <fullName evidence="2">Uncharacterized protein</fullName>
    </submittedName>
</protein>
<keyword evidence="3" id="KW-1185">Reference proteome</keyword>
<evidence type="ECO:0000313" key="3">
    <source>
        <dbReference type="Proteomes" id="UP001218188"/>
    </source>
</evidence>
<sequence length="405" mass="46702">MTRSSSEDSNIEQQAWLLSDQVQARMKVAKFRDDGQNPIAVDSVEGFLDKLLEMEDISSRFPYGQDKAKECCDRLRHALIPNIKRDVPDGEQIHVPRSDKNARREGRRTKNVPPSGPGYAQMDAFDSMLAGCILFEIWSKWDSRTWFVRESDIWTQLQRLGRESIPRAKWEADLQTHLPNNIEIAGSEITNDGDSILQNFTSSVAQGTNKEVVDNCLHRMHKLAGIFPFGKSVLERLQANFIPSGLQYSSTAVKESIKKQYRRLLAELDNMANVRRARAQLDNMKSMVECVDFRLGKKLARWACERLESGISEQEDWVVFGPRSSSRNMQKDIFYNVEEGHKEFSGWVKQNALEWIKNEHDIWVKLFNLWITGEIKQTRSLGKRCHSVCRNGADRSRSPRIQRIR</sequence>
<evidence type="ECO:0000256" key="1">
    <source>
        <dbReference type="SAM" id="MobiDB-lite"/>
    </source>
</evidence>
<reference evidence="2" key="1">
    <citation type="submission" date="2023-03" db="EMBL/GenBank/DDBJ databases">
        <title>Massive genome expansion in bonnet fungi (Mycena s.s.) driven by repeated elements and novel gene families across ecological guilds.</title>
        <authorList>
            <consortium name="Lawrence Berkeley National Laboratory"/>
            <person name="Harder C.B."/>
            <person name="Miyauchi S."/>
            <person name="Viragh M."/>
            <person name="Kuo A."/>
            <person name="Thoen E."/>
            <person name="Andreopoulos B."/>
            <person name="Lu D."/>
            <person name="Skrede I."/>
            <person name="Drula E."/>
            <person name="Henrissat B."/>
            <person name="Morin E."/>
            <person name="Kohler A."/>
            <person name="Barry K."/>
            <person name="LaButti K."/>
            <person name="Morin E."/>
            <person name="Salamov A."/>
            <person name="Lipzen A."/>
            <person name="Mereny Z."/>
            <person name="Hegedus B."/>
            <person name="Baldrian P."/>
            <person name="Stursova M."/>
            <person name="Weitz H."/>
            <person name="Taylor A."/>
            <person name="Grigoriev I.V."/>
            <person name="Nagy L.G."/>
            <person name="Martin F."/>
            <person name="Kauserud H."/>
        </authorList>
    </citation>
    <scope>NUCLEOTIDE SEQUENCE</scope>
    <source>
        <strain evidence="2">CBHHK200</strain>
    </source>
</reference>
<feature type="region of interest" description="Disordered" evidence="1">
    <location>
        <begin position="87"/>
        <end position="118"/>
    </location>
</feature>
<accession>A0AAD6X8U1</accession>
<gene>
    <name evidence="2" type="ORF">C8F04DRAFT_184575</name>
</gene>
<dbReference type="Proteomes" id="UP001218188">
    <property type="component" value="Unassembled WGS sequence"/>
</dbReference>
<feature type="compositionally biased region" description="Basic and acidic residues" evidence="1">
    <location>
        <begin position="87"/>
        <end position="104"/>
    </location>
</feature>
<organism evidence="2 3">
    <name type="scientific">Mycena alexandri</name>
    <dbReference type="NCBI Taxonomy" id="1745969"/>
    <lineage>
        <taxon>Eukaryota</taxon>
        <taxon>Fungi</taxon>
        <taxon>Dikarya</taxon>
        <taxon>Basidiomycota</taxon>
        <taxon>Agaricomycotina</taxon>
        <taxon>Agaricomycetes</taxon>
        <taxon>Agaricomycetidae</taxon>
        <taxon>Agaricales</taxon>
        <taxon>Marasmiineae</taxon>
        <taxon>Mycenaceae</taxon>
        <taxon>Mycena</taxon>
    </lineage>
</organism>
<evidence type="ECO:0000313" key="2">
    <source>
        <dbReference type="EMBL" id="KAJ7040927.1"/>
    </source>
</evidence>
<comment type="caution">
    <text evidence="2">The sequence shown here is derived from an EMBL/GenBank/DDBJ whole genome shotgun (WGS) entry which is preliminary data.</text>
</comment>
<proteinExistence type="predicted"/>
<dbReference type="AlphaFoldDB" id="A0AAD6X8U1"/>